<sequence length="93" mass="10694">MRGMAPTSTWEGFGDEQTTILMLIFREALMRPEGDMLVLEVGRADFLVGELRFRAGTSGWHAQENSQSDRRIVLGWWDRECTVLDNQILDYSI</sequence>
<comment type="caution">
    <text evidence="1">The sequence shown here is derived from an EMBL/GenBank/DDBJ whole genome shotgun (WGS) entry which is preliminary data.</text>
</comment>
<organism evidence="1 2">
    <name type="scientific">Meripilus lineatus</name>
    <dbReference type="NCBI Taxonomy" id="2056292"/>
    <lineage>
        <taxon>Eukaryota</taxon>
        <taxon>Fungi</taxon>
        <taxon>Dikarya</taxon>
        <taxon>Basidiomycota</taxon>
        <taxon>Agaricomycotina</taxon>
        <taxon>Agaricomycetes</taxon>
        <taxon>Polyporales</taxon>
        <taxon>Meripilaceae</taxon>
        <taxon>Meripilus</taxon>
    </lineage>
</organism>
<protein>
    <submittedName>
        <fullName evidence="1">Uncharacterized protein</fullName>
    </submittedName>
</protein>
<reference evidence="1" key="1">
    <citation type="submission" date="2022-07" db="EMBL/GenBank/DDBJ databases">
        <title>Genome Sequence of Physisporinus lineatus.</title>
        <authorList>
            <person name="Buettner E."/>
        </authorList>
    </citation>
    <scope>NUCLEOTIDE SEQUENCE</scope>
    <source>
        <strain evidence="1">VT162</strain>
    </source>
</reference>
<name>A0AAD5V8J7_9APHY</name>
<keyword evidence="2" id="KW-1185">Reference proteome</keyword>
<evidence type="ECO:0000313" key="2">
    <source>
        <dbReference type="Proteomes" id="UP001212997"/>
    </source>
</evidence>
<dbReference type="Proteomes" id="UP001212997">
    <property type="component" value="Unassembled WGS sequence"/>
</dbReference>
<evidence type="ECO:0000313" key="1">
    <source>
        <dbReference type="EMBL" id="KAJ3487222.1"/>
    </source>
</evidence>
<dbReference type="EMBL" id="JANAWD010000098">
    <property type="protein sequence ID" value="KAJ3487222.1"/>
    <property type="molecule type" value="Genomic_DNA"/>
</dbReference>
<gene>
    <name evidence="1" type="ORF">NLI96_g3684</name>
</gene>
<proteinExistence type="predicted"/>
<accession>A0AAD5V8J7</accession>
<dbReference type="AlphaFoldDB" id="A0AAD5V8J7"/>